<comment type="caution">
    <text evidence="5">The sequence shown here is derived from an EMBL/GenBank/DDBJ whole genome shotgun (WGS) entry which is preliminary data.</text>
</comment>
<evidence type="ECO:0000256" key="1">
    <source>
        <dbReference type="ARBA" id="ARBA00010883"/>
    </source>
</evidence>
<dbReference type="InterPro" id="IPR048763">
    <property type="entry name" value="SNX17-31_FERM_F1"/>
</dbReference>
<dbReference type="PROSITE" id="PS50195">
    <property type="entry name" value="PX"/>
    <property type="match status" value="1"/>
</dbReference>
<comment type="similarity">
    <text evidence="1">Belongs to the sorting nexin family.</text>
</comment>
<dbReference type="EMBL" id="CAJFCW020000006">
    <property type="protein sequence ID" value="CAG9125934.1"/>
    <property type="molecule type" value="Genomic_DNA"/>
</dbReference>
<dbReference type="GO" id="GO:0005769">
    <property type="term" value="C:early endosome"/>
    <property type="evidence" value="ECO:0007669"/>
    <property type="project" value="TreeGrafter"/>
</dbReference>
<keyword evidence="2" id="KW-0813">Transport</keyword>
<dbReference type="Pfam" id="PF21271">
    <property type="entry name" value="SNX17-31_F2_FERM"/>
    <property type="match status" value="1"/>
</dbReference>
<evidence type="ECO:0000256" key="2">
    <source>
        <dbReference type="ARBA" id="ARBA00022448"/>
    </source>
</evidence>
<keyword evidence="6" id="KW-1185">Reference proteome</keyword>
<evidence type="ECO:0000259" key="4">
    <source>
        <dbReference type="PROSITE" id="PS50195"/>
    </source>
</evidence>
<dbReference type="AlphaFoldDB" id="A0A811LP09"/>
<dbReference type="InterPro" id="IPR001683">
    <property type="entry name" value="PX_dom"/>
</dbReference>
<dbReference type="InterPro" id="IPR048767">
    <property type="entry name" value="SNX17-31_FERM_F2"/>
</dbReference>
<dbReference type="InterPro" id="IPR011993">
    <property type="entry name" value="PH-like_dom_sf"/>
</dbReference>
<evidence type="ECO:0000313" key="6">
    <source>
        <dbReference type="Proteomes" id="UP000614601"/>
    </source>
</evidence>
<dbReference type="SMART" id="SM00312">
    <property type="entry name" value="PX"/>
    <property type="match status" value="1"/>
</dbReference>
<accession>A0A811LP09</accession>
<dbReference type="InterPro" id="IPR036871">
    <property type="entry name" value="PX_dom_sf"/>
</dbReference>
<dbReference type="PANTHER" id="PTHR12431:SF14">
    <property type="entry name" value="LD15323P"/>
    <property type="match status" value="1"/>
</dbReference>
<name>A0A811LP09_9BILA</name>
<dbReference type="OrthoDB" id="5772781at2759"/>
<dbReference type="Gene3D" id="3.30.1520.10">
    <property type="entry name" value="Phox-like domain"/>
    <property type="match status" value="1"/>
</dbReference>
<dbReference type="Pfam" id="PF21273">
    <property type="entry name" value="SNX17-27-31_F1_FERM"/>
    <property type="match status" value="1"/>
</dbReference>
<protein>
    <recommendedName>
        <fullName evidence="4">PX domain-containing protein</fullName>
    </recommendedName>
</protein>
<dbReference type="Gene3D" id="3.10.20.90">
    <property type="entry name" value="Phosphatidylinositol 3-kinase Catalytic Subunit, Chain A, domain 1"/>
    <property type="match status" value="1"/>
</dbReference>
<keyword evidence="3" id="KW-0653">Protein transport</keyword>
<dbReference type="Pfam" id="PF00787">
    <property type="entry name" value="PX"/>
    <property type="match status" value="1"/>
</dbReference>
<dbReference type="Proteomes" id="UP000614601">
    <property type="component" value="Unassembled WGS sequence"/>
</dbReference>
<organism evidence="5 6">
    <name type="scientific">Bursaphelenchus okinawaensis</name>
    <dbReference type="NCBI Taxonomy" id="465554"/>
    <lineage>
        <taxon>Eukaryota</taxon>
        <taxon>Metazoa</taxon>
        <taxon>Ecdysozoa</taxon>
        <taxon>Nematoda</taxon>
        <taxon>Chromadorea</taxon>
        <taxon>Rhabditida</taxon>
        <taxon>Tylenchina</taxon>
        <taxon>Tylenchomorpha</taxon>
        <taxon>Aphelenchoidea</taxon>
        <taxon>Aphelenchoididae</taxon>
        <taxon>Bursaphelenchus</taxon>
    </lineage>
</organism>
<dbReference type="EMBL" id="CAJFDH010000006">
    <property type="protein sequence ID" value="CAD5229168.1"/>
    <property type="molecule type" value="Genomic_DNA"/>
</dbReference>
<dbReference type="PANTHER" id="PTHR12431">
    <property type="entry name" value="SORTING NEXIN 17 AND 27"/>
    <property type="match status" value="1"/>
</dbReference>
<proteinExistence type="inferred from homology"/>
<gene>
    <name evidence="5" type="ORF">BOKJ2_LOCUS13227</name>
</gene>
<dbReference type="GO" id="GO:0006886">
    <property type="term" value="P:intracellular protein transport"/>
    <property type="evidence" value="ECO:0007669"/>
    <property type="project" value="TreeGrafter"/>
</dbReference>
<dbReference type="Gene3D" id="1.20.80.60">
    <property type="match status" value="1"/>
</dbReference>
<sequence>MIHIAIPTFQTFTERYDSHKKYHVYDLHINGAYHASVRYSTLYALHEKLLETFGMRLDTAEFPPKRIWRNLDTEGAIKRKDGLVKYFKSVLQNQDIARHPIFEKTFLEFQVSSFMPAVSGVKLEIFLPDGRAIHIDCRSDDSTDIVLRKIGSFLNVSLSFIHCFGLFLVRPRLKKEGRTIEQGFDHICIRWLKNFESPFISHQLSNRDLDDNTLHYELGIRRAVWDPCLEEPLLDDQGSLDLLYTQAKNDIERGLIRVNPNVEAKLKNLEEQGLLRQYIHLCHQQLDYGYEYVPSTNMDFPKKNSNCVVKVGRHQLVIEYEDNDNLCQHVIRSTRIRVWKVSQNDETKEMTFQVEYLADRETFQEITMFTSKSVLLALFLQSVANEILKESNGRLTPVFTFDDEVPTRVIEALNNIETRQSSYATMEEDMCSVNSVKNADQISSLFKVISRQMPFENESFEHITNADL</sequence>
<feature type="domain" description="PX" evidence="4">
    <location>
        <begin position="1"/>
        <end position="113"/>
    </location>
</feature>
<dbReference type="InterPro" id="IPR040842">
    <property type="entry name" value="SNX17/31_FERM"/>
</dbReference>
<reference evidence="5" key="1">
    <citation type="submission" date="2020-09" db="EMBL/GenBank/DDBJ databases">
        <authorList>
            <person name="Kikuchi T."/>
        </authorList>
    </citation>
    <scope>NUCLEOTIDE SEQUENCE</scope>
    <source>
        <strain evidence="5">SH1</strain>
    </source>
</reference>
<dbReference type="Proteomes" id="UP000783686">
    <property type="component" value="Unassembled WGS sequence"/>
</dbReference>
<dbReference type="GO" id="GO:0032456">
    <property type="term" value="P:endocytic recycling"/>
    <property type="evidence" value="ECO:0007669"/>
    <property type="project" value="TreeGrafter"/>
</dbReference>
<dbReference type="Gene3D" id="2.30.29.30">
    <property type="entry name" value="Pleckstrin-homology domain (PH domain)/Phosphotyrosine-binding domain (PTB)"/>
    <property type="match status" value="1"/>
</dbReference>
<dbReference type="SUPFAM" id="SSF64268">
    <property type="entry name" value="PX domain"/>
    <property type="match status" value="1"/>
</dbReference>
<evidence type="ECO:0000256" key="3">
    <source>
        <dbReference type="ARBA" id="ARBA00022927"/>
    </source>
</evidence>
<dbReference type="Pfam" id="PF18116">
    <property type="entry name" value="SNX17_FERM_C"/>
    <property type="match status" value="1"/>
</dbReference>
<evidence type="ECO:0000313" key="5">
    <source>
        <dbReference type="EMBL" id="CAD5229168.1"/>
    </source>
</evidence>
<dbReference type="GO" id="GO:0035091">
    <property type="term" value="F:phosphatidylinositol binding"/>
    <property type="evidence" value="ECO:0007669"/>
    <property type="project" value="InterPro"/>
</dbReference>